<comment type="catalytic activity">
    <reaction evidence="5">
        <text>glycyl-tRNA(Gly) + acetyl-CoA = N-acetylglycyl-tRNA(Gly) + CoA + H(+)</text>
        <dbReference type="Rhea" id="RHEA:81867"/>
        <dbReference type="Rhea" id="RHEA-COMP:9683"/>
        <dbReference type="Rhea" id="RHEA-COMP:19766"/>
        <dbReference type="ChEBI" id="CHEBI:15378"/>
        <dbReference type="ChEBI" id="CHEBI:57287"/>
        <dbReference type="ChEBI" id="CHEBI:57288"/>
        <dbReference type="ChEBI" id="CHEBI:78522"/>
        <dbReference type="ChEBI" id="CHEBI:232036"/>
    </reaction>
</comment>
<keyword evidence="4" id="KW-0012">Acyltransferase</keyword>
<dbReference type="Proteomes" id="UP000632766">
    <property type="component" value="Unassembled WGS sequence"/>
</dbReference>
<evidence type="ECO:0000313" key="7">
    <source>
        <dbReference type="EMBL" id="MBH8562976.1"/>
    </source>
</evidence>
<evidence type="ECO:0000313" key="8">
    <source>
        <dbReference type="Proteomes" id="UP000632766"/>
    </source>
</evidence>
<accession>A0A8J7HNM7</accession>
<dbReference type="RefSeq" id="WP_198124873.1">
    <property type="nucleotide sequence ID" value="NZ_JAECZC010000018.1"/>
</dbReference>
<dbReference type="InterPro" id="IPR016181">
    <property type="entry name" value="Acyl_CoA_acyltransferase"/>
</dbReference>
<dbReference type="Pfam" id="PF13508">
    <property type="entry name" value="Acetyltransf_7"/>
    <property type="match status" value="1"/>
</dbReference>
<dbReference type="GO" id="GO:0016747">
    <property type="term" value="F:acyltransferase activity, transferring groups other than amino-acyl groups"/>
    <property type="evidence" value="ECO:0007669"/>
    <property type="project" value="InterPro"/>
</dbReference>
<dbReference type="AlphaFoldDB" id="A0A8J7HNM7"/>
<dbReference type="PANTHER" id="PTHR36449:SF1">
    <property type="entry name" value="ACETYLTRANSFERASE"/>
    <property type="match status" value="1"/>
</dbReference>
<gene>
    <name evidence="7" type="ORF">I8748_12415</name>
</gene>
<evidence type="ECO:0000256" key="3">
    <source>
        <dbReference type="ARBA" id="ARBA00022679"/>
    </source>
</evidence>
<feature type="domain" description="N-acetyltransferase" evidence="6">
    <location>
        <begin position="20"/>
        <end position="167"/>
    </location>
</feature>
<dbReference type="InterPro" id="IPR000182">
    <property type="entry name" value="GNAT_dom"/>
</dbReference>
<evidence type="ECO:0000259" key="6">
    <source>
        <dbReference type="PROSITE" id="PS51186"/>
    </source>
</evidence>
<organism evidence="7 8">
    <name type="scientific">Amazonocrinis nigriterrae CENA67</name>
    <dbReference type="NCBI Taxonomy" id="2794033"/>
    <lineage>
        <taxon>Bacteria</taxon>
        <taxon>Bacillati</taxon>
        <taxon>Cyanobacteriota</taxon>
        <taxon>Cyanophyceae</taxon>
        <taxon>Nostocales</taxon>
        <taxon>Nostocaceae</taxon>
        <taxon>Amazonocrinis</taxon>
        <taxon>Amazonocrinis nigriterrae</taxon>
    </lineage>
</organism>
<evidence type="ECO:0000256" key="4">
    <source>
        <dbReference type="ARBA" id="ARBA00023315"/>
    </source>
</evidence>
<dbReference type="EMBL" id="JAECZC010000018">
    <property type="protein sequence ID" value="MBH8562976.1"/>
    <property type="molecule type" value="Genomic_DNA"/>
</dbReference>
<dbReference type="SUPFAM" id="SSF55729">
    <property type="entry name" value="Acyl-CoA N-acyltransferases (Nat)"/>
    <property type="match status" value="1"/>
</dbReference>
<keyword evidence="1" id="KW-0678">Repressor</keyword>
<keyword evidence="8" id="KW-1185">Reference proteome</keyword>
<dbReference type="Gene3D" id="3.40.630.30">
    <property type="match status" value="1"/>
</dbReference>
<protein>
    <submittedName>
        <fullName evidence="7">GNAT family N-acetyltransferase</fullName>
    </submittedName>
</protein>
<name>A0A8J7HNM7_9NOST</name>
<dbReference type="PROSITE" id="PS51186">
    <property type="entry name" value="GNAT"/>
    <property type="match status" value="1"/>
</dbReference>
<keyword evidence="2" id="KW-1277">Toxin-antitoxin system</keyword>
<comment type="caution">
    <text evidence="7">The sequence shown here is derived from an EMBL/GenBank/DDBJ whole genome shotgun (WGS) entry which is preliminary data.</text>
</comment>
<keyword evidence="3" id="KW-0808">Transferase</keyword>
<dbReference type="PANTHER" id="PTHR36449">
    <property type="entry name" value="ACETYLTRANSFERASE-RELATED"/>
    <property type="match status" value="1"/>
</dbReference>
<sequence>MSAPAFAYTIELLNFEHNRVDFRCGTEALDRYLREQASQDLRRYVATPFVLHDVDANRIAGYYTLAATSIQVADLPEALRARLPRYPLVPATLLGRLAVDERYQGQGLGAFLLVDALRRSLMSEIAAMAVVVDAKDEQARAFYEHHGFTLFPGQLRRLYLPMTLIKRQFS</sequence>
<evidence type="ECO:0000256" key="1">
    <source>
        <dbReference type="ARBA" id="ARBA00022491"/>
    </source>
</evidence>
<evidence type="ECO:0000256" key="2">
    <source>
        <dbReference type="ARBA" id="ARBA00022649"/>
    </source>
</evidence>
<reference evidence="7 8" key="1">
    <citation type="journal article" date="2021" name="Int. J. Syst. Evol. Microbiol.">
        <title>Amazonocrinis nigriterrae gen. nov., sp. nov., Atlanticothrix silvestris gen. nov., sp. nov. and Dendronalium phyllosphericum gen. nov., sp. nov., nostocacean cyanobacteria from Brazilian environments.</title>
        <authorList>
            <person name="Alvarenga D.O."/>
            <person name="Andreote A.P.D."/>
            <person name="Branco L.H.Z."/>
            <person name="Delbaje E."/>
            <person name="Cruz R.B."/>
            <person name="Varani A.M."/>
            <person name="Fiore M.F."/>
        </authorList>
    </citation>
    <scope>NUCLEOTIDE SEQUENCE [LARGE SCALE GENOMIC DNA]</scope>
    <source>
        <strain evidence="7 8">CENA67</strain>
    </source>
</reference>
<proteinExistence type="predicted"/>
<evidence type="ECO:0000256" key="5">
    <source>
        <dbReference type="ARBA" id="ARBA00049880"/>
    </source>
</evidence>